<reference evidence="1 2" key="1">
    <citation type="submission" date="2015-01" db="EMBL/GenBank/DDBJ databases">
        <title>The Genome Sequence of Cladophialophora immunda CBS83496.</title>
        <authorList>
            <consortium name="The Broad Institute Genomics Platform"/>
            <person name="Cuomo C."/>
            <person name="de Hoog S."/>
            <person name="Gorbushina A."/>
            <person name="Stielow B."/>
            <person name="Teixiera M."/>
            <person name="Abouelleil A."/>
            <person name="Chapman S.B."/>
            <person name="Priest M."/>
            <person name="Young S.K."/>
            <person name="Wortman J."/>
            <person name="Nusbaum C."/>
            <person name="Birren B."/>
        </authorList>
    </citation>
    <scope>NUCLEOTIDE SEQUENCE [LARGE SCALE GENOMIC DNA]</scope>
    <source>
        <strain evidence="1 2">CBS 83496</strain>
    </source>
</reference>
<dbReference type="HOGENOM" id="CLU_2026473_0_0_1"/>
<dbReference type="EMBL" id="KN847043">
    <property type="protein sequence ID" value="KIW26852.1"/>
    <property type="molecule type" value="Genomic_DNA"/>
</dbReference>
<dbReference type="AlphaFoldDB" id="A0A0D2AP35"/>
<dbReference type="STRING" id="569365.A0A0D2AP35"/>
<keyword evidence="2" id="KW-1185">Reference proteome</keyword>
<proteinExistence type="predicted"/>
<dbReference type="OrthoDB" id="5348779at2759"/>
<evidence type="ECO:0000313" key="2">
    <source>
        <dbReference type="Proteomes" id="UP000054466"/>
    </source>
</evidence>
<protein>
    <submittedName>
        <fullName evidence="1">Uncharacterized protein</fullName>
    </submittedName>
</protein>
<organism evidence="1 2">
    <name type="scientific">Cladophialophora immunda</name>
    <dbReference type="NCBI Taxonomy" id="569365"/>
    <lineage>
        <taxon>Eukaryota</taxon>
        <taxon>Fungi</taxon>
        <taxon>Dikarya</taxon>
        <taxon>Ascomycota</taxon>
        <taxon>Pezizomycotina</taxon>
        <taxon>Eurotiomycetes</taxon>
        <taxon>Chaetothyriomycetidae</taxon>
        <taxon>Chaetothyriales</taxon>
        <taxon>Herpotrichiellaceae</taxon>
        <taxon>Cladophialophora</taxon>
    </lineage>
</organism>
<accession>A0A0D2AP35</accession>
<evidence type="ECO:0000313" key="1">
    <source>
        <dbReference type="EMBL" id="KIW26852.1"/>
    </source>
</evidence>
<dbReference type="RefSeq" id="XP_016247068.1">
    <property type="nucleotide sequence ID" value="XM_016393649.1"/>
</dbReference>
<sequence length="122" mass="14399">MKMRVLPWPLPRQLSYSDQQIVNELSQWQMENNTTVGLRDLSKEEIEMQEAIMYGGHFERSGANAQNDRARLEQFWVDLTLVRTKFAEDSEEVRMIRNRIAVQLEKMGLEYDHRVWDAQVGA</sequence>
<dbReference type="VEuPathDB" id="FungiDB:PV07_06654"/>
<dbReference type="Proteomes" id="UP000054466">
    <property type="component" value="Unassembled WGS sequence"/>
</dbReference>
<gene>
    <name evidence="1" type="ORF">PV07_06654</name>
</gene>
<dbReference type="GeneID" id="27345848"/>
<name>A0A0D2AP35_9EURO</name>